<feature type="modified residue" description="4-aspartylphosphate" evidence="5">
    <location>
        <position position="58"/>
    </location>
</feature>
<dbReference type="InterPro" id="IPR001789">
    <property type="entry name" value="Sig_transdc_resp-reg_receiver"/>
</dbReference>
<protein>
    <submittedName>
        <fullName evidence="9">Response regulator transcription factor</fullName>
    </submittedName>
</protein>
<organism evidence="9 10">
    <name type="scientific">Fodinicola feengrottensis</name>
    <dbReference type="NCBI Taxonomy" id="435914"/>
    <lineage>
        <taxon>Bacteria</taxon>
        <taxon>Bacillati</taxon>
        <taxon>Actinomycetota</taxon>
        <taxon>Actinomycetes</taxon>
        <taxon>Mycobacteriales</taxon>
        <taxon>Fodinicola</taxon>
    </lineage>
</organism>
<keyword evidence="10" id="KW-1185">Reference proteome</keyword>
<evidence type="ECO:0000256" key="5">
    <source>
        <dbReference type="PROSITE-ProRule" id="PRU00169"/>
    </source>
</evidence>
<evidence type="ECO:0000256" key="4">
    <source>
        <dbReference type="ARBA" id="ARBA00023163"/>
    </source>
</evidence>
<accession>A0ABP4V288</accession>
<dbReference type="Gene3D" id="1.10.10.10">
    <property type="entry name" value="Winged helix-like DNA-binding domain superfamily/Winged helix DNA-binding domain"/>
    <property type="match status" value="1"/>
</dbReference>
<dbReference type="PROSITE" id="PS50110">
    <property type="entry name" value="RESPONSE_REGULATORY"/>
    <property type="match status" value="1"/>
</dbReference>
<comment type="caution">
    <text evidence="9">The sequence shown here is derived from an EMBL/GenBank/DDBJ whole genome shotgun (WGS) entry which is preliminary data.</text>
</comment>
<proteinExistence type="predicted"/>
<reference evidence="10" key="1">
    <citation type="journal article" date="2019" name="Int. J. Syst. Evol. Microbiol.">
        <title>The Global Catalogue of Microorganisms (GCM) 10K type strain sequencing project: providing services to taxonomists for standard genome sequencing and annotation.</title>
        <authorList>
            <consortium name="The Broad Institute Genomics Platform"/>
            <consortium name="The Broad Institute Genome Sequencing Center for Infectious Disease"/>
            <person name="Wu L."/>
            <person name="Ma J."/>
        </authorList>
    </citation>
    <scope>NUCLEOTIDE SEQUENCE [LARGE SCALE GENOMIC DNA]</scope>
    <source>
        <strain evidence="10">JCM 14718</strain>
    </source>
</reference>
<dbReference type="InterPro" id="IPR011006">
    <property type="entry name" value="CheY-like_superfamily"/>
</dbReference>
<feature type="DNA-binding region" description="OmpR/PhoB-type" evidence="6">
    <location>
        <begin position="132"/>
        <end position="226"/>
    </location>
</feature>
<name>A0ABP4V288_9ACTN</name>
<evidence type="ECO:0000256" key="6">
    <source>
        <dbReference type="PROSITE-ProRule" id="PRU01091"/>
    </source>
</evidence>
<dbReference type="InterPro" id="IPR001867">
    <property type="entry name" value="OmpR/PhoB-type_DNA-bd"/>
</dbReference>
<dbReference type="InterPro" id="IPR016032">
    <property type="entry name" value="Sig_transdc_resp-reg_C-effctor"/>
</dbReference>
<evidence type="ECO:0000313" key="10">
    <source>
        <dbReference type="Proteomes" id="UP001500618"/>
    </source>
</evidence>
<sequence length="227" mass="24690">MTTESSKGLVLLVEDERPIADLQRMYLRRDGFGVHICADGRSGLSAARTLHPVAIVLDIRLPELDGLEVCKALRADGNRTPILFVTARDDEADRILGLEMGADDYLTKPFSPRELVARVKAVLRRGADAWPPPILTNGLVSTDVAGRGVRVGEAGVELTATEFDLLAHLLRRPGQVFSREQLLAQVWGHAGPGSRTVDVHVAQLRSKLGDACPIRTFRGVGYGVDRP</sequence>
<evidence type="ECO:0000256" key="1">
    <source>
        <dbReference type="ARBA" id="ARBA00022553"/>
    </source>
</evidence>
<dbReference type="InterPro" id="IPR039420">
    <property type="entry name" value="WalR-like"/>
</dbReference>
<feature type="domain" description="Response regulatory" evidence="7">
    <location>
        <begin position="9"/>
        <end position="123"/>
    </location>
</feature>
<dbReference type="RefSeq" id="WP_163568417.1">
    <property type="nucleotide sequence ID" value="NZ_BAAANY010000040.1"/>
</dbReference>
<dbReference type="SUPFAM" id="SSF46894">
    <property type="entry name" value="C-terminal effector domain of the bipartite response regulators"/>
    <property type="match status" value="1"/>
</dbReference>
<dbReference type="SMART" id="SM00862">
    <property type="entry name" value="Trans_reg_C"/>
    <property type="match status" value="1"/>
</dbReference>
<dbReference type="Gene3D" id="6.10.250.690">
    <property type="match status" value="1"/>
</dbReference>
<dbReference type="CDD" id="cd00383">
    <property type="entry name" value="trans_reg_C"/>
    <property type="match status" value="1"/>
</dbReference>
<dbReference type="SUPFAM" id="SSF52172">
    <property type="entry name" value="CheY-like"/>
    <property type="match status" value="1"/>
</dbReference>
<dbReference type="PANTHER" id="PTHR48111:SF4">
    <property type="entry name" value="DNA-BINDING DUAL TRANSCRIPTIONAL REGULATOR OMPR"/>
    <property type="match status" value="1"/>
</dbReference>
<keyword evidence="3 6" id="KW-0238">DNA-binding</keyword>
<dbReference type="InterPro" id="IPR036388">
    <property type="entry name" value="WH-like_DNA-bd_sf"/>
</dbReference>
<evidence type="ECO:0000256" key="2">
    <source>
        <dbReference type="ARBA" id="ARBA00023015"/>
    </source>
</evidence>
<evidence type="ECO:0000256" key="3">
    <source>
        <dbReference type="ARBA" id="ARBA00023125"/>
    </source>
</evidence>
<dbReference type="Pfam" id="PF00072">
    <property type="entry name" value="Response_reg"/>
    <property type="match status" value="1"/>
</dbReference>
<evidence type="ECO:0000259" key="7">
    <source>
        <dbReference type="PROSITE" id="PS50110"/>
    </source>
</evidence>
<keyword evidence="1 5" id="KW-0597">Phosphoprotein</keyword>
<evidence type="ECO:0000259" key="8">
    <source>
        <dbReference type="PROSITE" id="PS51755"/>
    </source>
</evidence>
<keyword evidence="2" id="KW-0805">Transcription regulation</keyword>
<dbReference type="EMBL" id="BAAANY010000040">
    <property type="protein sequence ID" value="GAA1716455.1"/>
    <property type="molecule type" value="Genomic_DNA"/>
</dbReference>
<dbReference type="PANTHER" id="PTHR48111">
    <property type="entry name" value="REGULATOR OF RPOS"/>
    <property type="match status" value="1"/>
</dbReference>
<evidence type="ECO:0000313" key="9">
    <source>
        <dbReference type="EMBL" id="GAA1716455.1"/>
    </source>
</evidence>
<keyword evidence="4" id="KW-0804">Transcription</keyword>
<dbReference type="Gene3D" id="3.40.50.2300">
    <property type="match status" value="1"/>
</dbReference>
<dbReference type="SMART" id="SM00448">
    <property type="entry name" value="REC"/>
    <property type="match status" value="1"/>
</dbReference>
<gene>
    <name evidence="9" type="ORF">GCM10009765_76450</name>
</gene>
<dbReference type="PROSITE" id="PS51755">
    <property type="entry name" value="OMPR_PHOB"/>
    <property type="match status" value="1"/>
</dbReference>
<dbReference type="Proteomes" id="UP001500618">
    <property type="component" value="Unassembled WGS sequence"/>
</dbReference>
<feature type="domain" description="OmpR/PhoB-type" evidence="8">
    <location>
        <begin position="132"/>
        <end position="226"/>
    </location>
</feature>
<dbReference type="Pfam" id="PF00486">
    <property type="entry name" value="Trans_reg_C"/>
    <property type="match status" value="1"/>
</dbReference>